<dbReference type="OrthoDB" id="5293309at2"/>
<protein>
    <submittedName>
        <fullName evidence="1">YaeQ protein</fullName>
    </submittedName>
</protein>
<dbReference type="InterPro" id="IPR011335">
    <property type="entry name" value="Restrct_endonuc-II-like"/>
</dbReference>
<dbReference type="RefSeq" id="WP_100258072.1">
    <property type="nucleotide sequence ID" value="NZ_CP011797.1"/>
</dbReference>
<sequence length="181" mass="20796">MALKPVIYKLNLNLSDLNRHYYQSFNLTIAQHPSESDNRLMARLMAFCFEAEDDLSFTKGISEVEEPDIWARSLDDQIKLWVELGEPAPERVKKASHQCKAVRVYSFNTKSDVWWSQSANKFKALQANYYQFDAAEIDQLSSHLVRTMKWFVTISEESASVNTDSGECDISRHTLHSIAAK</sequence>
<dbReference type="PANTHER" id="PTHR38784:SF1">
    <property type="entry name" value="SUCROSE PHOSPHORYLASE"/>
    <property type="match status" value="1"/>
</dbReference>
<dbReference type="SMART" id="SM01322">
    <property type="entry name" value="YaeQ"/>
    <property type="match status" value="1"/>
</dbReference>
<dbReference type="PANTHER" id="PTHR38784">
    <property type="entry name" value="SUCROSE PHOSPHORYLASE"/>
    <property type="match status" value="1"/>
</dbReference>
<organism evidence="1 2">
    <name type="scientific">Reinekea forsetii</name>
    <dbReference type="NCBI Taxonomy" id="1336806"/>
    <lineage>
        <taxon>Bacteria</taxon>
        <taxon>Pseudomonadati</taxon>
        <taxon>Pseudomonadota</taxon>
        <taxon>Gammaproteobacteria</taxon>
        <taxon>Oceanospirillales</taxon>
        <taxon>Saccharospirillaceae</taxon>
        <taxon>Reinekea</taxon>
    </lineage>
</organism>
<dbReference type="AlphaFoldDB" id="A0A2K8KT03"/>
<dbReference type="SUPFAM" id="SSF52980">
    <property type="entry name" value="Restriction endonuclease-like"/>
    <property type="match status" value="1"/>
</dbReference>
<dbReference type="EMBL" id="CP011797">
    <property type="protein sequence ID" value="ATX77847.1"/>
    <property type="molecule type" value="Genomic_DNA"/>
</dbReference>
<reference evidence="1 2" key="1">
    <citation type="journal article" date="2017" name="Environ. Microbiol.">
        <title>Genomic and physiological analyses of 'Reinekea forsetii' reveal a versatile opportunistic lifestyle during spring algae blooms.</title>
        <authorList>
            <person name="Avci B."/>
            <person name="Hahnke R.L."/>
            <person name="Chafee M."/>
            <person name="Fischer T."/>
            <person name="Gruber-Vodicka H."/>
            <person name="Tegetmeyer H.E."/>
            <person name="Harder J."/>
            <person name="Fuchs B.M."/>
            <person name="Amann R.I."/>
            <person name="Teeling H."/>
        </authorList>
    </citation>
    <scope>NUCLEOTIDE SEQUENCE [LARGE SCALE GENOMIC DNA]</scope>
    <source>
        <strain evidence="1 2">Hel1_31_D35</strain>
    </source>
</reference>
<dbReference type="InterPro" id="IPR038590">
    <property type="entry name" value="YaeQ_sf"/>
</dbReference>
<dbReference type="InterPro" id="IPR009822">
    <property type="entry name" value="YaeQ"/>
</dbReference>
<dbReference type="PIRSF" id="PIRSF011484">
    <property type="entry name" value="YaeQ"/>
    <property type="match status" value="1"/>
</dbReference>
<gene>
    <name evidence="1" type="primary">yaeQ</name>
    <name evidence="1" type="ORF">REIFOR_02724</name>
</gene>
<dbReference type="Gene3D" id="3.10.640.10">
    <property type="entry name" value="Restriction endonuclease-like alpha-beta roll domain"/>
    <property type="match status" value="1"/>
</dbReference>
<dbReference type="Pfam" id="PF07152">
    <property type="entry name" value="YaeQ"/>
    <property type="match status" value="1"/>
</dbReference>
<evidence type="ECO:0000313" key="2">
    <source>
        <dbReference type="Proteomes" id="UP000229757"/>
    </source>
</evidence>
<proteinExistence type="predicted"/>
<evidence type="ECO:0000313" key="1">
    <source>
        <dbReference type="EMBL" id="ATX77847.1"/>
    </source>
</evidence>
<name>A0A2K8KT03_9GAMM</name>
<dbReference type="Proteomes" id="UP000229757">
    <property type="component" value="Chromosome"/>
</dbReference>
<dbReference type="KEGG" id="rfo:REIFOR_02724"/>
<keyword evidence="2" id="KW-1185">Reference proteome</keyword>
<accession>A0A2K8KT03</accession>